<dbReference type="EMBL" id="JYDU01000614">
    <property type="protein sequence ID" value="KRX85877.1"/>
    <property type="molecule type" value="Genomic_DNA"/>
</dbReference>
<name>A0A0V0XDI8_TRIPS</name>
<dbReference type="AlphaFoldDB" id="A0A0V0XDI8"/>
<evidence type="ECO:0000313" key="1">
    <source>
        <dbReference type="EMBL" id="KRX85877.1"/>
    </source>
</evidence>
<accession>A0A0V0XDI8</accession>
<reference evidence="1 2" key="1">
    <citation type="submission" date="2015-01" db="EMBL/GenBank/DDBJ databases">
        <title>Evolution of Trichinella species and genotypes.</title>
        <authorList>
            <person name="Korhonen P.K."/>
            <person name="Edoardo P."/>
            <person name="Giuseppe L.R."/>
            <person name="Gasser R.B."/>
        </authorList>
    </citation>
    <scope>NUCLEOTIDE SEQUENCE [LARGE SCALE GENOMIC DNA]</scope>
    <source>
        <strain evidence="1">ISS141</strain>
    </source>
</reference>
<proteinExistence type="predicted"/>
<organism evidence="1 2">
    <name type="scientific">Trichinella pseudospiralis</name>
    <name type="common">Parasitic roundworm</name>
    <dbReference type="NCBI Taxonomy" id="6337"/>
    <lineage>
        <taxon>Eukaryota</taxon>
        <taxon>Metazoa</taxon>
        <taxon>Ecdysozoa</taxon>
        <taxon>Nematoda</taxon>
        <taxon>Enoplea</taxon>
        <taxon>Dorylaimia</taxon>
        <taxon>Trichinellida</taxon>
        <taxon>Trichinellidae</taxon>
        <taxon>Trichinella</taxon>
    </lineage>
</organism>
<protein>
    <submittedName>
        <fullName evidence="1">Uncharacterized protein</fullName>
    </submittedName>
</protein>
<evidence type="ECO:0000313" key="2">
    <source>
        <dbReference type="Proteomes" id="UP000054815"/>
    </source>
</evidence>
<comment type="caution">
    <text evidence="1">The sequence shown here is derived from an EMBL/GenBank/DDBJ whole genome shotgun (WGS) entry which is preliminary data.</text>
</comment>
<dbReference type="Proteomes" id="UP000054815">
    <property type="component" value="Unassembled WGS sequence"/>
</dbReference>
<gene>
    <name evidence="1" type="ORF">T4E_1796</name>
</gene>
<sequence length="79" mass="9032">MEDRNRYFVVMEPPPVDLEFCKITLDRAIGNGLMDLGLTVASVALEDSGRSSLSMVKRSNFHYESSTYMNFHVMRLTLK</sequence>